<reference evidence="7" key="2">
    <citation type="submission" date="2025-08" db="UniProtKB">
        <authorList>
            <consortium name="RefSeq"/>
        </authorList>
    </citation>
    <scope>IDENTIFICATION</scope>
    <source>
        <strain evidence="7">J_2021</strain>
        <tissue evidence="7">Erythrocytes</tissue>
    </source>
</reference>
<evidence type="ECO:0000256" key="3">
    <source>
        <dbReference type="ARBA" id="ARBA00035804"/>
    </source>
</evidence>
<dbReference type="OrthoDB" id="9909727at2759"/>
<protein>
    <recommendedName>
        <fullName evidence="1">1-alkyl-2-acetylglycerophosphocholine esterase</fullName>
        <ecNumber evidence="1">3.1.1.47</ecNumber>
    </recommendedName>
</protein>
<sequence length="230" mass="25384">MPNFLVGDSGAQLMNMVRSSVAPATWVTHGPPTATVWLVGHSYIRRAKQRVSVRPGGDTLGFRGVQFQWRGVGGLRWLQVLPEVVAISRITPPPVVLVIHAGGNDLGQMRIAELLSLLRSDIARFKAFFSEMILVWSEIVPRLSWRGARDPDAIERARRLLNARISRFVRDRGGVVVRHRQLEGIDQGLMLRDGVHLNDIGMDIFLSGLQDGIGEALLRLGGGRSSGRLT</sequence>
<organism evidence="6 7">
    <name type="scientific">Xenopus laevis</name>
    <name type="common">African clawed frog</name>
    <dbReference type="NCBI Taxonomy" id="8355"/>
    <lineage>
        <taxon>Eukaryota</taxon>
        <taxon>Metazoa</taxon>
        <taxon>Chordata</taxon>
        <taxon>Craniata</taxon>
        <taxon>Vertebrata</taxon>
        <taxon>Euteleostomi</taxon>
        <taxon>Amphibia</taxon>
        <taxon>Batrachia</taxon>
        <taxon>Anura</taxon>
        <taxon>Pipoidea</taxon>
        <taxon>Pipidae</taxon>
        <taxon>Xenopodinae</taxon>
        <taxon>Xenopus</taxon>
        <taxon>Xenopus</taxon>
    </lineage>
</organism>
<dbReference type="AlphaFoldDB" id="A0A8J1MEY5"/>
<evidence type="ECO:0000256" key="4">
    <source>
        <dbReference type="ARBA" id="ARBA00048078"/>
    </source>
</evidence>
<dbReference type="InterPro" id="IPR036514">
    <property type="entry name" value="SGNH_hydro_sf"/>
</dbReference>
<proteinExistence type="predicted"/>
<comment type="catalytic activity">
    <reaction evidence="3">
        <text>1-O-hexadecyl-2-acetyl-sn-glycero-3-phosphate + H2O = 1-O-hexadecyl-sn-glycero-3-phosphate + acetate + H(+)</text>
        <dbReference type="Rhea" id="RHEA:41704"/>
        <dbReference type="ChEBI" id="CHEBI:15377"/>
        <dbReference type="ChEBI" id="CHEBI:15378"/>
        <dbReference type="ChEBI" id="CHEBI:30089"/>
        <dbReference type="ChEBI" id="CHEBI:77580"/>
        <dbReference type="ChEBI" id="CHEBI:78385"/>
    </reaction>
    <physiologicalReaction direction="left-to-right" evidence="3">
        <dbReference type="Rhea" id="RHEA:41705"/>
    </physiologicalReaction>
</comment>
<dbReference type="SUPFAM" id="SSF52266">
    <property type="entry name" value="SGNH hydrolase"/>
    <property type="match status" value="1"/>
</dbReference>
<reference evidence="6" key="1">
    <citation type="submission" date="2024-06" db="UniProtKB">
        <authorList>
            <consortium name="RefSeq"/>
        </authorList>
    </citation>
    <scope>NUCLEOTIDE SEQUENCE [LARGE SCALE GENOMIC DNA]</scope>
    <source>
        <strain evidence="6">J_2021</strain>
    </source>
</reference>
<dbReference type="KEGG" id="xla:121400603"/>
<evidence type="ECO:0000259" key="5">
    <source>
        <dbReference type="Pfam" id="PF13472"/>
    </source>
</evidence>
<dbReference type="Proteomes" id="UP000186698">
    <property type="component" value="Chromosome 2S"/>
</dbReference>
<comment type="catalytic activity">
    <reaction evidence="4">
        <text>a 1-O-alkyl-2-acetyl-sn-glycero-3-phosphocholine + H2O = a 1-O-alkyl-sn-glycero-3-phosphocholine + acetate + H(+)</text>
        <dbReference type="Rhea" id="RHEA:17777"/>
        <dbReference type="ChEBI" id="CHEBI:15377"/>
        <dbReference type="ChEBI" id="CHEBI:15378"/>
        <dbReference type="ChEBI" id="CHEBI:30089"/>
        <dbReference type="ChEBI" id="CHEBI:30909"/>
        <dbReference type="ChEBI" id="CHEBI:36707"/>
        <dbReference type="EC" id="3.1.1.47"/>
    </reaction>
    <physiologicalReaction direction="left-to-right" evidence="4">
        <dbReference type="Rhea" id="RHEA:17778"/>
    </physiologicalReaction>
</comment>
<evidence type="ECO:0000313" key="7">
    <source>
        <dbReference type="RefSeq" id="XP_041439951.1"/>
    </source>
</evidence>
<keyword evidence="6" id="KW-1185">Reference proteome</keyword>
<comment type="catalytic activity">
    <reaction evidence="2">
        <text>1-O-hexadecyl-2-acetyl-sn-glycero-3-phosphocholine + H2O = 1-O-hexadecyl-sn-glycero-3-phosphocholine + acetate + H(+)</text>
        <dbReference type="Rhea" id="RHEA:40479"/>
        <dbReference type="ChEBI" id="CHEBI:15377"/>
        <dbReference type="ChEBI" id="CHEBI:15378"/>
        <dbReference type="ChEBI" id="CHEBI:30089"/>
        <dbReference type="ChEBI" id="CHEBI:44811"/>
        <dbReference type="ChEBI" id="CHEBI:64496"/>
    </reaction>
    <physiologicalReaction direction="left-to-right" evidence="2">
        <dbReference type="Rhea" id="RHEA:40480"/>
    </physiologicalReaction>
</comment>
<dbReference type="InterPro" id="IPR013830">
    <property type="entry name" value="SGNH_hydro"/>
</dbReference>
<evidence type="ECO:0000256" key="2">
    <source>
        <dbReference type="ARBA" id="ARBA00023721"/>
    </source>
</evidence>
<dbReference type="Gene3D" id="3.40.50.1110">
    <property type="entry name" value="SGNH hydrolase"/>
    <property type="match status" value="1"/>
</dbReference>
<dbReference type="Pfam" id="PF13472">
    <property type="entry name" value="Lipase_GDSL_2"/>
    <property type="match status" value="1"/>
</dbReference>
<accession>A0A8J1MEY5</accession>
<gene>
    <name evidence="7" type="primary">LOC121400603</name>
</gene>
<name>A0A8J1MEY5_XENLA</name>
<evidence type="ECO:0000256" key="1">
    <source>
        <dbReference type="ARBA" id="ARBA00013201"/>
    </source>
</evidence>
<feature type="domain" description="SGNH hydrolase-type esterase" evidence="5">
    <location>
        <begin position="61"/>
        <end position="203"/>
    </location>
</feature>
<dbReference type="EC" id="3.1.1.47" evidence="1"/>
<dbReference type="GeneID" id="121400603"/>
<dbReference type="RefSeq" id="XP_041439951.1">
    <property type="nucleotide sequence ID" value="XM_041584017.1"/>
</dbReference>
<evidence type="ECO:0000313" key="6">
    <source>
        <dbReference type="Proteomes" id="UP000186698"/>
    </source>
</evidence>